<name>A0A9D5C2R0_9LILI</name>
<organism evidence="3 4">
    <name type="scientific">Dioscorea zingiberensis</name>
    <dbReference type="NCBI Taxonomy" id="325984"/>
    <lineage>
        <taxon>Eukaryota</taxon>
        <taxon>Viridiplantae</taxon>
        <taxon>Streptophyta</taxon>
        <taxon>Embryophyta</taxon>
        <taxon>Tracheophyta</taxon>
        <taxon>Spermatophyta</taxon>
        <taxon>Magnoliopsida</taxon>
        <taxon>Liliopsida</taxon>
        <taxon>Dioscoreales</taxon>
        <taxon>Dioscoreaceae</taxon>
        <taxon>Dioscorea</taxon>
    </lineage>
</organism>
<reference evidence="3" key="2">
    <citation type="journal article" date="2022" name="Hortic Res">
        <title>The genome of Dioscorea zingiberensis sheds light on the biosynthesis, origin and evolution of the medicinally important diosgenin saponins.</title>
        <authorList>
            <person name="Li Y."/>
            <person name="Tan C."/>
            <person name="Li Z."/>
            <person name="Guo J."/>
            <person name="Li S."/>
            <person name="Chen X."/>
            <person name="Wang C."/>
            <person name="Dai X."/>
            <person name="Yang H."/>
            <person name="Song W."/>
            <person name="Hou L."/>
            <person name="Xu J."/>
            <person name="Tong Z."/>
            <person name="Xu A."/>
            <person name="Yuan X."/>
            <person name="Wang W."/>
            <person name="Yang Q."/>
            <person name="Chen L."/>
            <person name="Sun Z."/>
            <person name="Wang K."/>
            <person name="Pan B."/>
            <person name="Chen J."/>
            <person name="Bao Y."/>
            <person name="Liu F."/>
            <person name="Qi X."/>
            <person name="Gang D.R."/>
            <person name="Wen J."/>
            <person name="Li J."/>
        </authorList>
    </citation>
    <scope>NUCLEOTIDE SEQUENCE</scope>
    <source>
        <strain evidence="3">Dzin_1.0</strain>
    </source>
</reference>
<evidence type="ECO:0000256" key="1">
    <source>
        <dbReference type="SAM" id="MobiDB-lite"/>
    </source>
</evidence>
<comment type="caution">
    <text evidence="3">The sequence shown here is derived from an EMBL/GenBank/DDBJ whole genome shotgun (WGS) entry which is preliminary data.</text>
</comment>
<dbReference type="Pfam" id="PF03732">
    <property type="entry name" value="Retrotrans_gag"/>
    <property type="match status" value="1"/>
</dbReference>
<evidence type="ECO:0000259" key="2">
    <source>
        <dbReference type="Pfam" id="PF03732"/>
    </source>
</evidence>
<evidence type="ECO:0000313" key="3">
    <source>
        <dbReference type="EMBL" id="KAJ0964948.1"/>
    </source>
</evidence>
<feature type="compositionally biased region" description="Low complexity" evidence="1">
    <location>
        <begin position="1"/>
        <end position="12"/>
    </location>
</feature>
<dbReference type="AlphaFoldDB" id="A0A9D5C2R0"/>
<feature type="region of interest" description="Disordered" evidence="1">
    <location>
        <begin position="1"/>
        <end position="89"/>
    </location>
</feature>
<dbReference type="OrthoDB" id="686606at2759"/>
<feature type="domain" description="Retrotransposon gag" evidence="2">
    <location>
        <begin position="139"/>
        <end position="234"/>
    </location>
</feature>
<dbReference type="PANTHER" id="PTHR33223">
    <property type="entry name" value="CCHC-TYPE DOMAIN-CONTAINING PROTEIN"/>
    <property type="match status" value="1"/>
</dbReference>
<dbReference type="Proteomes" id="UP001085076">
    <property type="component" value="Miscellaneous, Linkage group lg08"/>
</dbReference>
<dbReference type="InterPro" id="IPR005162">
    <property type="entry name" value="Retrotrans_gag_dom"/>
</dbReference>
<protein>
    <recommendedName>
        <fullName evidence="2">Retrotransposon gag domain-containing protein</fullName>
    </recommendedName>
</protein>
<keyword evidence="4" id="KW-1185">Reference proteome</keyword>
<proteinExistence type="predicted"/>
<dbReference type="EMBL" id="JAGGNH010000008">
    <property type="protein sequence ID" value="KAJ0964948.1"/>
    <property type="molecule type" value="Genomic_DNA"/>
</dbReference>
<accession>A0A9D5C2R0</accession>
<evidence type="ECO:0000313" key="4">
    <source>
        <dbReference type="Proteomes" id="UP001085076"/>
    </source>
</evidence>
<gene>
    <name evidence="3" type="ORF">J5N97_026086</name>
</gene>
<dbReference type="PANTHER" id="PTHR33223:SF6">
    <property type="entry name" value="CCHC-TYPE DOMAIN-CONTAINING PROTEIN"/>
    <property type="match status" value="1"/>
</dbReference>
<feature type="compositionally biased region" description="Acidic residues" evidence="1">
    <location>
        <begin position="68"/>
        <end position="82"/>
    </location>
</feature>
<sequence length="359" mass="41973">MKLTPGELSGSSSPPPTTTRRRHHLPPSPSTTSQQDESQPEEEEDQYSLSNSYSKHHQHHHKYQNDYKEEEEYYDDNDEDNIEPYYSSNFSGSAPPTYINVAPLPIFHGSDEECAVAHLSRFERVCRANNATTLDMITRIFPVTLNGEAALWYELTIEPNPSMSWNDIKSLFLEAYRPPESFDEFRAELMEIRQGETESVNGYRLRMQWMLKKWPEHEMPEKVLKGIFVDGLREEFREWVAVRQPETVEEAVRFAMVWERARRRRRDSELKCGFCDGLHEETCCEVKRRMKELWLRSRDGLPEGRMIAPAGSMVRRDTVGEERGVSLRRSECKCWKHQCWKRSNSMVTDVNANDDANPE</sequence>
<reference evidence="3" key="1">
    <citation type="submission" date="2021-03" db="EMBL/GenBank/DDBJ databases">
        <authorList>
            <person name="Li Z."/>
            <person name="Yang C."/>
        </authorList>
    </citation>
    <scope>NUCLEOTIDE SEQUENCE</scope>
    <source>
        <strain evidence="3">Dzin_1.0</strain>
        <tissue evidence="3">Leaf</tissue>
    </source>
</reference>